<evidence type="ECO:0000313" key="3">
    <source>
        <dbReference type="Proteomes" id="UP000011083"/>
    </source>
</evidence>
<dbReference type="EMBL" id="KB007805">
    <property type="protein sequence ID" value="ELR25139.1"/>
    <property type="molecule type" value="Genomic_DNA"/>
</dbReference>
<protein>
    <submittedName>
        <fullName evidence="2">Uncharacterized protein</fullName>
    </submittedName>
</protein>
<organism evidence="2 3">
    <name type="scientific">Acanthamoeba castellanii (strain ATCC 30010 / Neff)</name>
    <dbReference type="NCBI Taxonomy" id="1257118"/>
    <lineage>
        <taxon>Eukaryota</taxon>
        <taxon>Amoebozoa</taxon>
        <taxon>Discosea</taxon>
        <taxon>Longamoebia</taxon>
        <taxon>Centramoebida</taxon>
        <taxon>Acanthamoebidae</taxon>
        <taxon>Acanthamoeba</taxon>
    </lineage>
</organism>
<evidence type="ECO:0000313" key="2">
    <source>
        <dbReference type="EMBL" id="ELR25139.1"/>
    </source>
</evidence>
<evidence type="ECO:0000256" key="1">
    <source>
        <dbReference type="SAM" id="MobiDB-lite"/>
    </source>
</evidence>
<keyword evidence="3" id="KW-1185">Reference proteome</keyword>
<dbReference type="GeneID" id="14926182"/>
<proteinExistence type="predicted"/>
<reference evidence="2 3" key="1">
    <citation type="journal article" date="2013" name="Genome Biol.">
        <title>Genome of Acanthamoeba castellanii highlights extensive lateral gene transfer and early evolution of tyrosine kinase signaling.</title>
        <authorList>
            <person name="Clarke M."/>
            <person name="Lohan A.J."/>
            <person name="Liu B."/>
            <person name="Lagkouvardos I."/>
            <person name="Roy S."/>
            <person name="Zafar N."/>
            <person name="Bertelli C."/>
            <person name="Schilde C."/>
            <person name="Kianianmomeni A."/>
            <person name="Burglin T.R."/>
            <person name="Frech C."/>
            <person name="Turcotte B."/>
            <person name="Kopec K.O."/>
            <person name="Synnott J.M."/>
            <person name="Choo C."/>
            <person name="Paponov I."/>
            <person name="Finkler A."/>
            <person name="Soon Heng Tan C."/>
            <person name="Hutchins A.P."/>
            <person name="Weinmeier T."/>
            <person name="Rattei T."/>
            <person name="Chu J.S."/>
            <person name="Gimenez G."/>
            <person name="Irimia M."/>
            <person name="Rigden D.J."/>
            <person name="Fitzpatrick D.A."/>
            <person name="Lorenzo-Morales J."/>
            <person name="Bateman A."/>
            <person name="Chiu C.H."/>
            <person name="Tang P."/>
            <person name="Hegemann P."/>
            <person name="Fromm H."/>
            <person name="Raoult D."/>
            <person name="Greub G."/>
            <person name="Miranda-Saavedra D."/>
            <person name="Chen N."/>
            <person name="Nash P."/>
            <person name="Ginger M.L."/>
            <person name="Horn M."/>
            <person name="Schaap P."/>
            <person name="Caler L."/>
            <person name="Loftus B."/>
        </authorList>
    </citation>
    <scope>NUCLEOTIDE SEQUENCE [LARGE SCALE GENOMIC DNA]</scope>
    <source>
        <strain evidence="2 3">Neff</strain>
    </source>
</reference>
<gene>
    <name evidence="2" type="ORF">ACA1_288600</name>
</gene>
<feature type="compositionally biased region" description="Polar residues" evidence="1">
    <location>
        <begin position="244"/>
        <end position="262"/>
    </location>
</feature>
<feature type="compositionally biased region" description="Low complexity" evidence="1">
    <location>
        <begin position="207"/>
        <end position="220"/>
    </location>
</feature>
<dbReference type="VEuPathDB" id="AmoebaDB:ACA1_288600"/>
<dbReference type="KEGG" id="acan:ACA1_288600"/>
<dbReference type="RefSeq" id="XP_004367894.1">
    <property type="nucleotide sequence ID" value="XM_004367837.1"/>
</dbReference>
<name>L8HHV4_ACACF</name>
<dbReference type="Proteomes" id="UP000011083">
    <property type="component" value="Unassembled WGS sequence"/>
</dbReference>
<feature type="region of interest" description="Disordered" evidence="1">
    <location>
        <begin position="207"/>
        <end position="264"/>
    </location>
</feature>
<sequence>MEQGKEDGSLLHRKVTLGDVLRLPVWEDFPAAEPSARSAAGPPKAGHRLVLRFGAPLVALCCVRVMGVVLRLRHEVGQRSVVLYIDDATGVVRVEYPAINLAYLAKQPEVGDLLDFLGEICSDVTTGERYINAYGSVLTTSIHPCLAVVVVWVADVAMIMCRMDHKKDGNWEALRYLEMVDLYRHHYYREAFKDDEEADGDRNAEYAAMSASASAASSGGSNRGGPARHRRHEESSKAAPFTHVQGQRATYSSSPSQPQVISTEPPVDGAAIEAMLRQQGSATLADIARRFPRCQNLVDVLENMMFDGLLYEKEGRYHPL</sequence>
<dbReference type="AlphaFoldDB" id="L8HHV4"/>
<accession>L8HHV4</accession>